<dbReference type="OrthoDB" id="8478129at2"/>
<dbReference type="PANTHER" id="PTHR35569">
    <property type="entry name" value="CYANAMIDE HYDRATASE DDI2-RELATED"/>
    <property type="match status" value="1"/>
</dbReference>
<dbReference type="AlphaFoldDB" id="A0A1Y3CPW3"/>
<organism evidence="1 2">
    <name type="scientific">Acinetobacter silvestris</name>
    <dbReference type="NCBI Taxonomy" id="1977882"/>
    <lineage>
        <taxon>Bacteria</taxon>
        <taxon>Pseudomonadati</taxon>
        <taxon>Pseudomonadota</taxon>
        <taxon>Gammaproteobacteria</taxon>
        <taxon>Moraxellales</taxon>
        <taxon>Moraxellaceae</taxon>
        <taxon>Acinetobacter</taxon>
    </lineage>
</organism>
<comment type="caution">
    <text evidence="1">The sequence shown here is derived from an EMBL/GenBank/DDBJ whole genome shotgun (WGS) entry which is preliminary data.</text>
</comment>
<dbReference type="SUPFAM" id="SSF109604">
    <property type="entry name" value="HD-domain/PDEase-like"/>
    <property type="match status" value="1"/>
</dbReference>
<dbReference type="STRING" id="1977882.B9T28_03300"/>
<keyword evidence="2" id="KW-1185">Reference proteome</keyword>
<dbReference type="EMBL" id="NEGB01000001">
    <property type="protein sequence ID" value="OTG67656.1"/>
    <property type="molecule type" value="Genomic_DNA"/>
</dbReference>
<dbReference type="RefSeq" id="WP_086202505.1">
    <property type="nucleotide sequence ID" value="NZ_NEGB01000001.1"/>
</dbReference>
<reference evidence="1 2" key="1">
    <citation type="submission" date="2017-04" db="EMBL/GenBank/DDBJ databases">
        <title>High diversity of culturable Acinetobacter species in natural soil and water ecosystems.</title>
        <authorList>
            <person name="Nemec A."/>
            <person name="Radolfova-Krizova L."/>
        </authorList>
    </citation>
    <scope>NUCLEOTIDE SEQUENCE [LARGE SCALE GENOMIC DNA]</scope>
    <source>
        <strain evidence="1 2">ANC 4999</strain>
    </source>
</reference>
<dbReference type="Proteomes" id="UP000242765">
    <property type="component" value="Unassembled WGS sequence"/>
</dbReference>
<gene>
    <name evidence="1" type="ORF">B9T28_03300</name>
</gene>
<name>A0A1Y3CPW3_9GAMM</name>
<dbReference type="Gene3D" id="1.10.3210.10">
    <property type="entry name" value="Hypothetical protein af1432"/>
    <property type="match status" value="1"/>
</dbReference>
<evidence type="ECO:0000313" key="2">
    <source>
        <dbReference type="Proteomes" id="UP000242765"/>
    </source>
</evidence>
<evidence type="ECO:0008006" key="3">
    <source>
        <dbReference type="Google" id="ProtNLM"/>
    </source>
</evidence>
<evidence type="ECO:0000313" key="1">
    <source>
        <dbReference type="EMBL" id="OTG67656.1"/>
    </source>
</evidence>
<protein>
    <recommendedName>
        <fullName evidence="3">HD domain-containing protein</fullName>
    </recommendedName>
</protein>
<accession>A0A1Y3CPW3</accession>
<dbReference type="PANTHER" id="PTHR35569:SF1">
    <property type="entry name" value="CYANAMIDE HYDRATASE DDI2-RELATED"/>
    <property type="match status" value="1"/>
</dbReference>
<sequence>MIGSREWMNSSHGSLTIKEKIKLINKVFIPASLAFSKTFFPQTPSDTSLELSEFIIPDTTIVKDAILELDNCGSPSIIHHSWRSYFWGAAIAKCKTWHIDHESLLIASLIHDLALVDDNLNRQQQCKCFTYASALHAEALCKKHNYPQDKTENISNAICLHMNGYLDESDPNLSKEVLILQKATACDVIGTDLALLRTRYRNEVLTKYPREDFNAEMQKLIKKEAQHNPKSRTALMYSSGLSMMIQMNVFKE</sequence>
<proteinExistence type="predicted"/>